<gene>
    <name evidence="12" type="ORF">Ctob_012590</name>
</gene>
<dbReference type="EMBL" id="JWZX01001812">
    <property type="protein sequence ID" value="KOO32273.1"/>
    <property type="molecule type" value="Genomic_DNA"/>
</dbReference>
<organism evidence="12 13">
    <name type="scientific">Chrysochromulina tobinii</name>
    <dbReference type="NCBI Taxonomy" id="1460289"/>
    <lineage>
        <taxon>Eukaryota</taxon>
        <taxon>Haptista</taxon>
        <taxon>Haptophyta</taxon>
        <taxon>Prymnesiophyceae</taxon>
        <taxon>Prymnesiales</taxon>
        <taxon>Chrysochromulinaceae</taxon>
        <taxon>Chrysochromulina</taxon>
    </lineage>
</organism>
<evidence type="ECO:0000256" key="9">
    <source>
        <dbReference type="ARBA" id="ARBA00023136"/>
    </source>
</evidence>
<sequence length="408" mass="45193">MRGRHRRKPSADVPASSVDDAPRRPLSVLLDTLNRTHDPSVDGDAIARSFGRAYRVRGPEQPCRNRTSFGDGGASSGLQSLPPPPEAPGSSRATCADLRASRHEALAGVRLVLGVSTAPDKWGERRRVGIRETWLRWPSVGRSVVSCFVLGRRQLNACSTPKCFARKAQLDGEQAQYDDIAWLNGTLDGQGPFTTITKVYHWYRMVSELLGMIDLRTAQPLSDELLAAHSVRHIAKVDDDTFLNLPVLEAELAALQCTRRLYYGVFAFGGYNPLTFLKCGFDYDYRGNRAHHGARSSPQVRVATEPAILRFVKRSEAAHHTDEDVALGFWLSRYHLAGEPITYVRVNDRLANLACFYQKGLYKRPTPNAVGVHFVKSAGGMHYVWAVIHDGMKPNATLCRTATGDGRL</sequence>
<dbReference type="EC" id="2.4.1.-" evidence="10"/>
<evidence type="ECO:0000256" key="1">
    <source>
        <dbReference type="ARBA" id="ARBA00004323"/>
    </source>
</evidence>
<name>A0A0M0K1K2_9EUKA</name>
<dbReference type="Proteomes" id="UP000037460">
    <property type="component" value="Unassembled WGS sequence"/>
</dbReference>
<evidence type="ECO:0000256" key="5">
    <source>
        <dbReference type="ARBA" id="ARBA00022692"/>
    </source>
</evidence>
<comment type="similarity">
    <text evidence="2 10">Belongs to the glycosyltransferase 31 family.</text>
</comment>
<keyword evidence="13" id="KW-1185">Reference proteome</keyword>
<comment type="subcellular location">
    <subcellularLocation>
        <location evidence="1 10">Golgi apparatus membrane</location>
        <topology evidence="1 10">Single-pass type II membrane protein</topology>
    </subcellularLocation>
</comment>
<dbReference type="OrthoDB" id="2139606at2759"/>
<dbReference type="PANTHER" id="PTHR11214">
    <property type="entry name" value="BETA-1,3-N-ACETYLGLUCOSAMINYLTRANSFERASE"/>
    <property type="match status" value="1"/>
</dbReference>
<keyword evidence="7" id="KW-1133">Transmembrane helix</keyword>
<feature type="region of interest" description="Disordered" evidence="11">
    <location>
        <begin position="57"/>
        <end position="93"/>
    </location>
</feature>
<dbReference type="InterPro" id="IPR002659">
    <property type="entry name" value="Glyco_trans_31"/>
</dbReference>
<dbReference type="GO" id="GO:0016758">
    <property type="term" value="F:hexosyltransferase activity"/>
    <property type="evidence" value="ECO:0007669"/>
    <property type="project" value="InterPro"/>
</dbReference>
<evidence type="ECO:0000256" key="4">
    <source>
        <dbReference type="ARBA" id="ARBA00022679"/>
    </source>
</evidence>
<evidence type="ECO:0000256" key="11">
    <source>
        <dbReference type="SAM" id="MobiDB-lite"/>
    </source>
</evidence>
<accession>A0A0M0K1K2</accession>
<reference evidence="13" key="1">
    <citation type="journal article" date="2015" name="PLoS Genet.">
        <title>Genome Sequence and Transcriptome Analyses of Chrysochromulina tobin: Metabolic Tools for Enhanced Algal Fitness in the Prominent Order Prymnesiales (Haptophyceae).</title>
        <authorList>
            <person name="Hovde B.T."/>
            <person name="Deodato C.R."/>
            <person name="Hunsperger H.M."/>
            <person name="Ryken S.A."/>
            <person name="Yost W."/>
            <person name="Jha R.K."/>
            <person name="Patterson J."/>
            <person name="Monnat R.J. Jr."/>
            <person name="Barlow S.B."/>
            <person name="Starkenburg S.R."/>
            <person name="Cattolico R.A."/>
        </authorList>
    </citation>
    <scope>NUCLEOTIDE SEQUENCE</scope>
    <source>
        <strain evidence="13">CCMP291</strain>
    </source>
</reference>
<evidence type="ECO:0000313" key="13">
    <source>
        <dbReference type="Proteomes" id="UP000037460"/>
    </source>
</evidence>
<proteinExistence type="inferred from homology"/>
<evidence type="ECO:0000256" key="10">
    <source>
        <dbReference type="RuleBase" id="RU363063"/>
    </source>
</evidence>
<feature type="region of interest" description="Disordered" evidence="11">
    <location>
        <begin position="1"/>
        <end position="25"/>
    </location>
</feature>
<evidence type="ECO:0000256" key="7">
    <source>
        <dbReference type="ARBA" id="ARBA00022989"/>
    </source>
</evidence>
<protein>
    <recommendedName>
        <fullName evidence="10">Hexosyltransferase</fullName>
        <ecNumber evidence="10">2.4.1.-</ecNumber>
    </recommendedName>
</protein>
<dbReference type="AlphaFoldDB" id="A0A0M0K1K2"/>
<comment type="caution">
    <text evidence="12">The sequence shown here is derived from an EMBL/GenBank/DDBJ whole genome shotgun (WGS) entry which is preliminary data.</text>
</comment>
<keyword evidence="5" id="KW-0812">Transmembrane</keyword>
<keyword evidence="8 10" id="KW-0333">Golgi apparatus</keyword>
<evidence type="ECO:0000313" key="12">
    <source>
        <dbReference type="EMBL" id="KOO32273.1"/>
    </source>
</evidence>
<evidence type="ECO:0000256" key="6">
    <source>
        <dbReference type="ARBA" id="ARBA00022968"/>
    </source>
</evidence>
<keyword evidence="4" id="KW-0808">Transferase</keyword>
<dbReference type="PANTHER" id="PTHR11214:SF351">
    <property type="entry name" value="BETA-1,3-GALACTOSYLTRANSFERASE PVG3"/>
    <property type="match status" value="1"/>
</dbReference>
<evidence type="ECO:0000256" key="2">
    <source>
        <dbReference type="ARBA" id="ARBA00008661"/>
    </source>
</evidence>
<dbReference type="Gene3D" id="3.90.550.50">
    <property type="match status" value="1"/>
</dbReference>
<keyword evidence="6" id="KW-0735">Signal-anchor</keyword>
<keyword evidence="3 10" id="KW-0328">Glycosyltransferase</keyword>
<keyword evidence="9" id="KW-0472">Membrane</keyword>
<evidence type="ECO:0000256" key="8">
    <source>
        <dbReference type="ARBA" id="ARBA00023034"/>
    </source>
</evidence>
<evidence type="ECO:0000256" key="3">
    <source>
        <dbReference type="ARBA" id="ARBA00022676"/>
    </source>
</evidence>
<dbReference type="GO" id="GO:0000139">
    <property type="term" value="C:Golgi membrane"/>
    <property type="evidence" value="ECO:0007669"/>
    <property type="project" value="UniProtKB-SubCell"/>
</dbReference>